<name>A0ABU2LBV5_9ACTN</name>
<organism evidence="2 3">
    <name type="scientific">Streptomyces boetiae</name>
    <dbReference type="NCBI Taxonomy" id="3075541"/>
    <lineage>
        <taxon>Bacteria</taxon>
        <taxon>Bacillati</taxon>
        <taxon>Actinomycetota</taxon>
        <taxon>Actinomycetes</taxon>
        <taxon>Kitasatosporales</taxon>
        <taxon>Streptomycetaceae</taxon>
        <taxon>Streptomyces</taxon>
    </lineage>
</organism>
<accession>A0ABU2LBV5</accession>
<gene>
    <name evidence="2" type="ORF">RM780_17695</name>
</gene>
<protein>
    <submittedName>
        <fullName evidence="2">DUF6167 family protein</fullName>
    </submittedName>
</protein>
<evidence type="ECO:0000256" key="1">
    <source>
        <dbReference type="SAM" id="MobiDB-lite"/>
    </source>
</evidence>
<evidence type="ECO:0000313" key="3">
    <source>
        <dbReference type="Proteomes" id="UP001183388"/>
    </source>
</evidence>
<dbReference type="InterPro" id="IPR046165">
    <property type="entry name" value="DUF6167"/>
</dbReference>
<feature type="region of interest" description="Disordered" evidence="1">
    <location>
        <begin position="63"/>
        <end position="124"/>
    </location>
</feature>
<sequence length="124" mass="12923">MFRRALWFTTGAAAGVWATTRVQRTLRALAPESLAVRAADRAAAAGRRVKVFALDVREGMAERENELHDALGLTGAPPAQTRALPPPSRRAALAPAPGPDDPNAPTGPAHPAAPTEKEDSDGVG</sequence>
<dbReference type="Pfam" id="PF19664">
    <property type="entry name" value="DUF6167"/>
    <property type="match status" value="1"/>
</dbReference>
<comment type="caution">
    <text evidence="2">The sequence shown here is derived from an EMBL/GenBank/DDBJ whole genome shotgun (WGS) entry which is preliminary data.</text>
</comment>
<dbReference type="RefSeq" id="WP_311631725.1">
    <property type="nucleotide sequence ID" value="NZ_JAVREN010000026.1"/>
</dbReference>
<keyword evidence="3" id="KW-1185">Reference proteome</keyword>
<proteinExistence type="predicted"/>
<dbReference type="Proteomes" id="UP001183388">
    <property type="component" value="Unassembled WGS sequence"/>
</dbReference>
<dbReference type="EMBL" id="JAVREN010000026">
    <property type="protein sequence ID" value="MDT0308782.1"/>
    <property type="molecule type" value="Genomic_DNA"/>
</dbReference>
<evidence type="ECO:0000313" key="2">
    <source>
        <dbReference type="EMBL" id="MDT0308782.1"/>
    </source>
</evidence>
<feature type="compositionally biased region" description="Low complexity" evidence="1">
    <location>
        <begin position="103"/>
        <end position="114"/>
    </location>
</feature>
<reference evidence="3" key="1">
    <citation type="submission" date="2023-07" db="EMBL/GenBank/DDBJ databases">
        <title>30 novel species of actinomycetes from the DSMZ collection.</title>
        <authorList>
            <person name="Nouioui I."/>
        </authorList>
    </citation>
    <scope>NUCLEOTIDE SEQUENCE [LARGE SCALE GENOMIC DNA]</scope>
    <source>
        <strain evidence="3">DSM 44917</strain>
    </source>
</reference>